<keyword evidence="1" id="KW-0325">Glycoprotein</keyword>
<evidence type="ECO:0000256" key="1">
    <source>
        <dbReference type="ARBA" id="ARBA00023180"/>
    </source>
</evidence>
<feature type="domain" description="PSI" evidence="2">
    <location>
        <begin position="94"/>
        <end position="147"/>
    </location>
</feature>
<accession>A0A433DKU9</accession>
<name>A0A433DKU9_9FUNG</name>
<evidence type="ECO:0000259" key="2">
    <source>
        <dbReference type="SMART" id="SM00423"/>
    </source>
</evidence>
<organism evidence="3 4">
    <name type="scientific">Jimgerdemannia flammicorona</name>
    <dbReference type="NCBI Taxonomy" id="994334"/>
    <lineage>
        <taxon>Eukaryota</taxon>
        <taxon>Fungi</taxon>
        <taxon>Fungi incertae sedis</taxon>
        <taxon>Mucoromycota</taxon>
        <taxon>Mucoromycotina</taxon>
        <taxon>Endogonomycetes</taxon>
        <taxon>Endogonales</taxon>
        <taxon>Endogonaceae</taxon>
        <taxon>Jimgerdemannia</taxon>
    </lineage>
</organism>
<evidence type="ECO:0000313" key="3">
    <source>
        <dbReference type="EMBL" id="RUP51427.1"/>
    </source>
</evidence>
<keyword evidence="4" id="KW-1185">Reference proteome</keyword>
<reference evidence="3 4" key="1">
    <citation type="journal article" date="2018" name="New Phytol.">
        <title>Phylogenomics of Endogonaceae and evolution of mycorrhizas within Mucoromycota.</title>
        <authorList>
            <person name="Chang Y."/>
            <person name="Desiro A."/>
            <person name="Na H."/>
            <person name="Sandor L."/>
            <person name="Lipzen A."/>
            <person name="Clum A."/>
            <person name="Barry K."/>
            <person name="Grigoriev I.V."/>
            <person name="Martin F.M."/>
            <person name="Stajich J.E."/>
            <person name="Smith M.E."/>
            <person name="Bonito G."/>
            <person name="Spatafora J.W."/>
        </authorList>
    </citation>
    <scope>NUCLEOTIDE SEQUENCE [LARGE SCALE GENOMIC DNA]</scope>
    <source>
        <strain evidence="3 4">GMNB39</strain>
    </source>
</reference>
<evidence type="ECO:0000313" key="4">
    <source>
        <dbReference type="Proteomes" id="UP000268093"/>
    </source>
</evidence>
<dbReference type="EMBL" id="RBNI01000726">
    <property type="protein sequence ID" value="RUP51427.1"/>
    <property type="molecule type" value="Genomic_DNA"/>
</dbReference>
<gene>
    <name evidence="3" type="ORF">BC936DRAFT_148147</name>
</gene>
<dbReference type="AlphaFoldDB" id="A0A433DKU9"/>
<dbReference type="SMART" id="SM00423">
    <property type="entry name" value="PSI"/>
    <property type="match status" value="1"/>
</dbReference>
<dbReference type="InterPro" id="IPR016201">
    <property type="entry name" value="PSI"/>
</dbReference>
<sequence>MHPGCELCNGCRSISARKPHRHRSPSIKMLSHQGIWSRSNTSLLIVMLQYVWWSCMMSLPALGAAVLEDLSFANSPLALLELYSTPLSNSISDSCGVYTNCGSCVAVDSCGFCVKANKCVAGGVWGPAEKDSCGEGAKFDFLFQQCQGSYHSFFSLFTMDQSSVCKDCFTIVTI</sequence>
<protein>
    <recommendedName>
        <fullName evidence="2">PSI domain-containing protein</fullName>
    </recommendedName>
</protein>
<comment type="caution">
    <text evidence="3">The sequence shown here is derived from an EMBL/GenBank/DDBJ whole genome shotgun (WGS) entry which is preliminary data.</text>
</comment>
<proteinExistence type="predicted"/>
<dbReference type="Proteomes" id="UP000268093">
    <property type="component" value="Unassembled WGS sequence"/>
</dbReference>